<keyword evidence="2" id="KW-0812">Transmembrane</keyword>
<feature type="region of interest" description="Disordered" evidence="1">
    <location>
        <begin position="1"/>
        <end position="154"/>
    </location>
</feature>
<feature type="compositionally biased region" description="Low complexity" evidence="1">
    <location>
        <begin position="386"/>
        <end position="405"/>
    </location>
</feature>
<keyword evidence="4" id="KW-1185">Reference proteome</keyword>
<accession>A0ABX1JK52</accession>
<feature type="compositionally biased region" description="Low complexity" evidence="1">
    <location>
        <begin position="82"/>
        <end position="93"/>
    </location>
</feature>
<evidence type="ECO:0000256" key="1">
    <source>
        <dbReference type="SAM" id="MobiDB-lite"/>
    </source>
</evidence>
<evidence type="ECO:0000313" key="4">
    <source>
        <dbReference type="Proteomes" id="UP000523795"/>
    </source>
</evidence>
<evidence type="ECO:0000313" key="3">
    <source>
        <dbReference type="EMBL" id="NKX49702.1"/>
    </source>
</evidence>
<feature type="compositionally biased region" description="Low complexity" evidence="1">
    <location>
        <begin position="340"/>
        <end position="374"/>
    </location>
</feature>
<reference evidence="3 4" key="1">
    <citation type="submission" date="2020-04" db="EMBL/GenBank/DDBJ databases">
        <authorList>
            <person name="Liu S."/>
        </authorList>
    </citation>
    <scope>NUCLEOTIDE SEQUENCE [LARGE SCALE GENOMIC DNA]</scope>
    <source>
        <strain evidence="3 4">CGMCC 1.15091</strain>
    </source>
</reference>
<feature type="compositionally biased region" description="Basic and acidic residues" evidence="1">
    <location>
        <begin position="406"/>
        <end position="417"/>
    </location>
</feature>
<name>A0ABX1JK52_9MICC</name>
<feature type="compositionally biased region" description="Low complexity" evidence="1">
    <location>
        <begin position="418"/>
        <end position="428"/>
    </location>
</feature>
<sequence>MAVETPRSLEAVPVPARTSGPVRGGSDAAAGSERASQARARDREARQTYNALTGALPKIVPPAGAVPTRRQLRMQQLEREQGVPAGPGVSAPVPVQPPAGRQVPAVLPTQDSAAASGPVEDAAYEPGRPALEGGRRDRRERRRARPGDGAAEAGLTAEEAVAAREELMEHAAGLADLIETEAGQDPSKVDLKLLAEQKALAERAAVLNRRAADKQRLSEQTKHGRGAASLPAIVRDPVSAPMEFVRLPGSDRAVMRPAATPYVPVITDPTPAQQPAPGNRAVRNASGTPAAQPEARTRPVSKLKPAPKTGTAPRTGPVSKVEPAAKSAAPATEPVSVVRPAAKPAPQAGAPSGGRSRLLAKAEAAAGGAPAARPRSTEPANRRAAETSAGRSEASAARRGPVAAARRSEAPAGRRAEAPAARRSPAPATRRREVLAAAVVEGDIQPLRATRAHGLEPLDAHTAGLAKANRDRLLVIGSLALGGLAFALGLIMMLIGLSQ</sequence>
<feature type="region of interest" description="Disordered" evidence="1">
    <location>
        <begin position="265"/>
        <end position="430"/>
    </location>
</feature>
<keyword evidence="2" id="KW-1133">Transmembrane helix</keyword>
<dbReference type="Proteomes" id="UP000523795">
    <property type="component" value="Unassembled WGS sequence"/>
</dbReference>
<protein>
    <submittedName>
        <fullName evidence="3">Uncharacterized protein</fullName>
    </submittedName>
</protein>
<evidence type="ECO:0000256" key="2">
    <source>
        <dbReference type="SAM" id="Phobius"/>
    </source>
</evidence>
<dbReference type="EMBL" id="JAAZSR010000032">
    <property type="protein sequence ID" value="NKX49702.1"/>
    <property type="molecule type" value="Genomic_DNA"/>
</dbReference>
<keyword evidence="2" id="KW-0472">Membrane</keyword>
<proteinExistence type="predicted"/>
<gene>
    <name evidence="3" type="ORF">HER39_03745</name>
</gene>
<organism evidence="3 4">
    <name type="scientific">Arthrobacter deserti</name>
    <dbReference type="NCBI Taxonomy" id="1742687"/>
    <lineage>
        <taxon>Bacteria</taxon>
        <taxon>Bacillati</taxon>
        <taxon>Actinomycetota</taxon>
        <taxon>Actinomycetes</taxon>
        <taxon>Micrococcales</taxon>
        <taxon>Micrococcaceae</taxon>
        <taxon>Arthrobacter</taxon>
    </lineage>
</organism>
<comment type="caution">
    <text evidence="3">The sequence shown here is derived from an EMBL/GenBank/DDBJ whole genome shotgun (WGS) entry which is preliminary data.</text>
</comment>
<feature type="transmembrane region" description="Helical" evidence="2">
    <location>
        <begin position="473"/>
        <end position="497"/>
    </location>
</feature>